<feature type="transmembrane region" description="Helical" evidence="6">
    <location>
        <begin position="55"/>
        <end position="72"/>
    </location>
</feature>
<feature type="transmembrane region" description="Helical" evidence="6">
    <location>
        <begin position="210"/>
        <end position="232"/>
    </location>
</feature>
<feature type="transmembrane region" description="Helical" evidence="6">
    <location>
        <begin position="12"/>
        <end position="35"/>
    </location>
</feature>
<feature type="transmembrane region" description="Helical" evidence="6">
    <location>
        <begin position="179"/>
        <end position="198"/>
    </location>
</feature>
<protein>
    <submittedName>
        <fullName evidence="8">MFS transporter</fullName>
    </submittedName>
</protein>
<keyword evidence="5 6" id="KW-0472">Membrane</keyword>
<evidence type="ECO:0000313" key="9">
    <source>
        <dbReference type="Proteomes" id="UP000228758"/>
    </source>
</evidence>
<evidence type="ECO:0000256" key="6">
    <source>
        <dbReference type="SAM" id="Phobius"/>
    </source>
</evidence>
<dbReference type="InterPro" id="IPR020846">
    <property type="entry name" value="MFS_dom"/>
</dbReference>
<feature type="transmembrane region" description="Helical" evidence="6">
    <location>
        <begin position="378"/>
        <end position="399"/>
    </location>
</feature>
<feature type="domain" description="Major facilitator superfamily (MFS) profile" evidence="7">
    <location>
        <begin position="17"/>
        <end position="474"/>
    </location>
</feature>
<dbReference type="EMBL" id="PGFF01000001">
    <property type="protein sequence ID" value="PJJ72767.1"/>
    <property type="molecule type" value="Genomic_DNA"/>
</dbReference>
<feature type="transmembrane region" description="Helical" evidence="6">
    <location>
        <begin position="84"/>
        <end position="102"/>
    </location>
</feature>
<feature type="transmembrane region" description="Helical" evidence="6">
    <location>
        <begin position="347"/>
        <end position="366"/>
    </location>
</feature>
<evidence type="ECO:0000256" key="1">
    <source>
        <dbReference type="ARBA" id="ARBA00004651"/>
    </source>
</evidence>
<accession>A0A2M9CLJ6</accession>
<evidence type="ECO:0000256" key="2">
    <source>
        <dbReference type="ARBA" id="ARBA00022448"/>
    </source>
</evidence>
<organism evidence="8 9">
    <name type="scientific">Diaminobutyricimonas aerilata</name>
    <dbReference type="NCBI Taxonomy" id="1162967"/>
    <lineage>
        <taxon>Bacteria</taxon>
        <taxon>Bacillati</taxon>
        <taxon>Actinomycetota</taxon>
        <taxon>Actinomycetes</taxon>
        <taxon>Micrococcales</taxon>
        <taxon>Microbacteriaceae</taxon>
        <taxon>Diaminobutyricimonas</taxon>
    </lineage>
</organism>
<dbReference type="GO" id="GO:0022857">
    <property type="term" value="F:transmembrane transporter activity"/>
    <property type="evidence" value="ECO:0007669"/>
    <property type="project" value="InterPro"/>
</dbReference>
<dbReference type="Gene3D" id="1.20.1250.20">
    <property type="entry name" value="MFS general substrate transporter like domains"/>
    <property type="match status" value="1"/>
</dbReference>
<feature type="transmembrane region" description="Helical" evidence="6">
    <location>
        <begin position="238"/>
        <end position="255"/>
    </location>
</feature>
<feature type="transmembrane region" description="Helical" evidence="6">
    <location>
        <begin position="318"/>
        <end position="340"/>
    </location>
</feature>
<dbReference type="OrthoDB" id="4484751at2"/>
<dbReference type="PANTHER" id="PTHR42718">
    <property type="entry name" value="MAJOR FACILITATOR SUPERFAMILY MULTIDRUG TRANSPORTER MFSC"/>
    <property type="match status" value="1"/>
</dbReference>
<dbReference type="Pfam" id="PF07690">
    <property type="entry name" value="MFS_1"/>
    <property type="match status" value="1"/>
</dbReference>
<dbReference type="InterPro" id="IPR036259">
    <property type="entry name" value="MFS_trans_sf"/>
</dbReference>
<feature type="transmembrane region" description="Helical" evidence="6">
    <location>
        <begin position="445"/>
        <end position="469"/>
    </location>
</feature>
<proteinExistence type="predicted"/>
<gene>
    <name evidence="8" type="ORF">CLV46_2343</name>
</gene>
<dbReference type="PANTHER" id="PTHR42718:SF9">
    <property type="entry name" value="MAJOR FACILITATOR SUPERFAMILY MULTIDRUG TRANSPORTER MFSC"/>
    <property type="match status" value="1"/>
</dbReference>
<dbReference type="Proteomes" id="UP000228758">
    <property type="component" value="Unassembled WGS sequence"/>
</dbReference>
<dbReference type="PROSITE" id="PS50850">
    <property type="entry name" value="MFS"/>
    <property type="match status" value="1"/>
</dbReference>
<evidence type="ECO:0000256" key="5">
    <source>
        <dbReference type="ARBA" id="ARBA00023136"/>
    </source>
</evidence>
<comment type="caution">
    <text evidence="8">The sequence shown here is derived from an EMBL/GenBank/DDBJ whole genome shotgun (WGS) entry which is preliminary data.</text>
</comment>
<sequence>MTSASARTRAGAVTFRLVGYLFLVEIVSGVLQGYYVPLIPDLVEHLGIRDADFNWFEAAQLLLSAIVVPVLAKLGDMFGHKRILLASTALTAGASWWLAFTGDFTSFLLAWALQGFYVVWLPLEVALIFDRGRATGTAASATRRAAGLLVVALEAGAIIGALGGGRIFRALGEQVTPTLAVPAVAVTLVFFAVLFGVPESTPVPGRRLDTGGFVLLTLALLTITSGLTFLRLSGPESWWVYLLMAGGVALVVPFVRRELRHPDPAIDVRVLRQPSMWPIQLTAGLVGISILGAQAPLSTFAGTDPVNGYGLGLAADEISNVIGAYLVAMIVGALLFPLVSTRFSPRVALIAAAFLVAGGYLAFVPFHDSVLHVTVNMIVAGMGSGALVGALPAAAAAAAPRGQTGVATALTNTTKTIGGSFASAVFAVLLVAAGAEAVTATASSLAGYLAVFAICGVGALIAAVLLFLVPRLAFADPAPDAPDPGRVTA</sequence>
<evidence type="ECO:0000259" key="7">
    <source>
        <dbReference type="PROSITE" id="PS50850"/>
    </source>
</evidence>
<feature type="transmembrane region" description="Helical" evidence="6">
    <location>
        <begin position="276"/>
        <end position="298"/>
    </location>
</feature>
<dbReference type="InterPro" id="IPR011701">
    <property type="entry name" value="MFS"/>
</dbReference>
<dbReference type="AlphaFoldDB" id="A0A2M9CLJ6"/>
<evidence type="ECO:0000313" key="8">
    <source>
        <dbReference type="EMBL" id="PJJ72767.1"/>
    </source>
</evidence>
<keyword evidence="3 6" id="KW-0812">Transmembrane</keyword>
<feature type="transmembrane region" description="Helical" evidence="6">
    <location>
        <begin position="108"/>
        <end position="129"/>
    </location>
</feature>
<reference evidence="8 9" key="1">
    <citation type="submission" date="2017-11" db="EMBL/GenBank/DDBJ databases">
        <title>Genomic Encyclopedia of Archaeal and Bacterial Type Strains, Phase II (KMG-II): From Individual Species to Whole Genera.</title>
        <authorList>
            <person name="Goeker M."/>
        </authorList>
    </citation>
    <scope>NUCLEOTIDE SEQUENCE [LARGE SCALE GENOMIC DNA]</scope>
    <source>
        <strain evidence="8 9">DSM 27393</strain>
    </source>
</reference>
<dbReference type="GO" id="GO:0005886">
    <property type="term" value="C:plasma membrane"/>
    <property type="evidence" value="ECO:0007669"/>
    <property type="project" value="UniProtKB-SubCell"/>
</dbReference>
<comment type="subcellular location">
    <subcellularLocation>
        <location evidence="1">Cell membrane</location>
        <topology evidence="1">Multi-pass membrane protein</topology>
    </subcellularLocation>
</comment>
<keyword evidence="4 6" id="KW-1133">Transmembrane helix</keyword>
<evidence type="ECO:0000256" key="4">
    <source>
        <dbReference type="ARBA" id="ARBA00022989"/>
    </source>
</evidence>
<name>A0A2M9CLJ6_9MICO</name>
<evidence type="ECO:0000256" key="3">
    <source>
        <dbReference type="ARBA" id="ARBA00022692"/>
    </source>
</evidence>
<keyword evidence="9" id="KW-1185">Reference proteome</keyword>
<feature type="transmembrane region" description="Helical" evidence="6">
    <location>
        <begin position="145"/>
        <end position="167"/>
    </location>
</feature>
<feature type="transmembrane region" description="Helical" evidence="6">
    <location>
        <begin position="420"/>
        <end position="439"/>
    </location>
</feature>
<keyword evidence="2" id="KW-0813">Transport</keyword>
<dbReference type="RefSeq" id="WP_100364921.1">
    <property type="nucleotide sequence ID" value="NZ_PGFF01000001.1"/>
</dbReference>
<dbReference type="Gene3D" id="1.20.1720.10">
    <property type="entry name" value="Multidrug resistance protein D"/>
    <property type="match status" value="1"/>
</dbReference>
<dbReference type="SUPFAM" id="SSF103473">
    <property type="entry name" value="MFS general substrate transporter"/>
    <property type="match status" value="1"/>
</dbReference>